<dbReference type="KEGG" id="clw:CLAC_07745"/>
<accession>A0A0K2H3F6</accession>
<reference evidence="1 2" key="1">
    <citation type="submission" date="2013-10" db="EMBL/GenBank/DDBJ databases">
        <title>Complete genome sequence of Corynebacterium lactis DSM 45799(T), isolated from raw cow milk.</title>
        <authorList>
            <person name="Ruckert C."/>
            <person name="Albersmeier A."/>
            <person name="Lipski A."/>
            <person name="Kalinowski J."/>
        </authorList>
    </citation>
    <scope>NUCLEOTIDE SEQUENCE [LARGE SCALE GENOMIC DNA]</scope>
    <source>
        <strain evidence="1 2">RW2-5</strain>
    </source>
</reference>
<evidence type="ECO:0000313" key="1">
    <source>
        <dbReference type="EMBL" id="ALA68580.1"/>
    </source>
</evidence>
<organism evidence="1 2">
    <name type="scientific">Corynebacterium lactis RW2-5</name>
    <dbReference type="NCBI Taxonomy" id="1408189"/>
    <lineage>
        <taxon>Bacteria</taxon>
        <taxon>Bacillati</taxon>
        <taxon>Actinomycetota</taxon>
        <taxon>Actinomycetes</taxon>
        <taxon>Mycobacteriales</taxon>
        <taxon>Corynebacteriaceae</taxon>
        <taxon>Corynebacterium</taxon>
    </lineage>
</organism>
<keyword evidence="2" id="KW-1185">Reference proteome</keyword>
<dbReference type="AlphaFoldDB" id="A0A0K2H3F6"/>
<dbReference type="EMBL" id="CP006841">
    <property type="protein sequence ID" value="ALA68580.1"/>
    <property type="molecule type" value="Genomic_DNA"/>
</dbReference>
<dbReference type="PATRIC" id="fig|1408189.4.peg.1551"/>
<dbReference type="Proteomes" id="UP000058446">
    <property type="component" value="Chromosome"/>
</dbReference>
<gene>
    <name evidence="1" type="ORF">CLAC_07745</name>
</gene>
<sequence length="1211" mass="130185">MSVQMWLAVAEDELSARIPGLLDSAQQANVEPLFVWSGLAMDEVERIDRFLGALLAHHLSGGTEEGIAAARETVDKHPLVTLASLVGRAARVASASEMWLDWPAALQLDARSEATSQLIDHLAEAVPGMLEKIGLPYDVSSDDEPAADARQRCAQLMLLHAGVQLSVMPLIIERFEQMAGVAEMAEPTSNDLVQALLKVHDKLNDFVAEVAESEDGENPLALRQLTRTAPRQALKLFKATLGYSIATAADPANWEAREELGQLDAGLPPILVSGAREELRLRPVGTADRREAVGVVATTGRPQLYFDESTQSVAVQLPKPAEAAGRSWRVTYGGTVATTPVVGLEDSQPRPIVTIDEPVRDVLVELGEEKHWKVPAISTEDPILIFGADGQSVTDKVSVHSGSATVVYPVDAKLVDPVTGREVPTFSDPRSFSWDLWQVVEIDLSDVYAVQVRRAGQAGEVRSASPQRQPRMTMPHARLDGAVTSFGTPVHNGGPVAVFPPTLSGKDESWRAIVTEFAGYGVFSTESVMVYDLDVPAAGGEVEILTDDDYPWLGEFVVRLVNPRGRSFQKHFAIAEQAELTVTYRGGGDGFRIPTEDGLSPAEIRVNSGEKPLAAAPVIVRLGADDVTGTVDLSTEEGAWLSLQVTPGVLQFEVPLADETVARRTTTLVTRPRRIDAFGRIVVSAPGELRHAHIAVSSGERDICRVPLVRSGDTGYAELGQFADRVSLLKALRVSLDWTRVTGRKRLSVPLVEAGSRDVIRSVAFNEEAPDIIEIDVSCEVAHLPMTLWLWAAGAPWREPAAVEVVEGECELPEDLRGFGPFVAQVTLGVEKDRHPQWPAEGSTVLHHGDDGEVVSFSDDSASDPVSLARQQWGELNQDQLARLWTLFATQRLGRATTMAQANPLLAAPVLGRILCASPRAGLAALNRSAIALGDQPGMLIASGLVLGDFSQKEAVPGRRRVPWLGALAALADLPNGDIDRARELDYLRTMGGQALLDVAASGQDTTLESACIDQSSVQITALPEAQASAILSQVFDSHRMVPGPLTDDDARFTAIYEVVRNRNEIVESGVMARLAAASRILFKTVSKASPRLRKAVNVRFHKLDGIDADDASLHWTLVPGTSLLIAVAARVLARAKAENPEVSDAAVRDLTPLWAQLADLVPTLVMSDLLIADALVTHALHGDVTTLPEPVTEAGLVQDADSGDSTDPAL</sequence>
<evidence type="ECO:0000313" key="2">
    <source>
        <dbReference type="Proteomes" id="UP000058446"/>
    </source>
</evidence>
<proteinExistence type="predicted"/>
<protein>
    <submittedName>
        <fullName evidence="1">Uncharacterized protein</fullName>
    </submittedName>
</protein>
<name>A0A0K2H3F6_9CORY</name>